<reference evidence="1 2" key="1">
    <citation type="submission" date="2020-11" db="EMBL/GenBank/DDBJ databases">
        <title>A novel isolate from a Black sea contaminated sediment with potential to produce alkanes: Plantactinospora alkalitolerans sp. nov.</title>
        <authorList>
            <person name="Carro L."/>
            <person name="Veyisoglu A."/>
            <person name="Guven K."/>
            <person name="Schumann P."/>
            <person name="Klenk H.-P."/>
            <person name="Sahin N."/>
        </authorList>
    </citation>
    <scope>NUCLEOTIDE SEQUENCE [LARGE SCALE GENOMIC DNA]</scope>
    <source>
        <strain evidence="1 2">S1510</strain>
    </source>
</reference>
<comment type="caution">
    <text evidence="1">The sequence shown here is derived from an EMBL/GenBank/DDBJ whole genome shotgun (WGS) entry which is preliminary data.</text>
</comment>
<keyword evidence="2" id="KW-1185">Reference proteome</keyword>
<proteinExistence type="predicted"/>
<dbReference type="Pfam" id="PF12686">
    <property type="entry name" value="DUF3800"/>
    <property type="match status" value="1"/>
</dbReference>
<dbReference type="EMBL" id="JADPUN010000143">
    <property type="protein sequence ID" value="MBF9130007.1"/>
    <property type="molecule type" value="Genomic_DNA"/>
</dbReference>
<sequence>MTRRYLFSDESGDLTFSRKPNVSTYFAVATLVIDEPHLRTLRATLGALRDDLAFRNHGLDSYFHATNDSYEIRRAVYTALSDLDFQVDVTLLEKAKAQPHIRASAARFFQYAWFYHLKWVAPRVLSPDDEALIVAAELGTRQTRKAFRQGIEDVMTQCINFRVKRSLAFWPCSSDVALQAADYCLWAVTRRWERGDDTYYKLIESKIRYEYDLWAKGDHYHY</sequence>
<evidence type="ECO:0000313" key="1">
    <source>
        <dbReference type="EMBL" id="MBF9130007.1"/>
    </source>
</evidence>
<evidence type="ECO:0000313" key="2">
    <source>
        <dbReference type="Proteomes" id="UP000638560"/>
    </source>
</evidence>
<accession>A0ABS0GUZ3</accession>
<gene>
    <name evidence="1" type="ORF">I0C86_13705</name>
</gene>
<name>A0ABS0GUZ3_9ACTN</name>
<dbReference type="Proteomes" id="UP000638560">
    <property type="component" value="Unassembled WGS sequence"/>
</dbReference>
<dbReference type="RefSeq" id="WP_196201627.1">
    <property type="nucleotide sequence ID" value="NZ_JADPUN010000143.1"/>
</dbReference>
<organism evidence="1 2">
    <name type="scientific">Plantactinospora alkalitolerans</name>
    <dbReference type="NCBI Taxonomy" id="2789879"/>
    <lineage>
        <taxon>Bacteria</taxon>
        <taxon>Bacillati</taxon>
        <taxon>Actinomycetota</taxon>
        <taxon>Actinomycetes</taxon>
        <taxon>Micromonosporales</taxon>
        <taxon>Micromonosporaceae</taxon>
        <taxon>Plantactinospora</taxon>
    </lineage>
</organism>
<protein>
    <submittedName>
        <fullName evidence="1">DUF3800 domain-containing protein</fullName>
    </submittedName>
</protein>
<dbReference type="InterPro" id="IPR024524">
    <property type="entry name" value="DUF3800"/>
</dbReference>